<dbReference type="SUPFAM" id="SSF53474">
    <property type="entry name" value="alpha/beta-Hydrolases"/>
    <property type="match status" value="1"/>
</dbReference>
<dbReference type="AlphaFoldDB" id="A0A7I7SBD7"/>
<dbReference type="InterPro" id="IPR000073">
    <property type="entry name" value="AB_hydrolase_1"/>
</dbReference>
<keyword evidence="1" id="KW-0378">Hydrolase</keyword>
<dbReference type="Pfam" id="PF00561">
    <property type="entry name" value="Abhydrolase_1"/>
    <property type="match status" value="1"/>
</dbReference>
<name>A0A7I7SBD7_9MYCO</name>
<evidence type="ECO:0000256" key="1">
    <source>
        <dbReference type="ARBA" id="ARBA00022801"/>
    </source>
</evidence>
<evidence type="ECO:0000313" key="2">
    <source>
        <dbReference type="EMBL" id="OSC34670.1"/>
    </source>
</evidence>
<dbReference type="OrthoDB" id="5422338at2"/>
<protein>
    <submittedName>
        <fullName evidence="2">Uncharacterized protein</fullName>
    </submittedName>
</protein>
<comment type="caution">
    <text evidence="2">The sequence shown here is derived from an EMBL/GenBank/DDBJ whole genome shotgun (WGS) entry which is preliminary data.</text>
</comment>
<dbReference type="Proteomes" id="UP000193577">
    <property type="component" value="Unassembled WGS sequence"/>
</dbReference>
<dbReference type="PRINTS" id="PR00111">
    <property type="entry name" value="ABHYDROLASE"/>
</dbReference>
<organism evidence="2 3">
    <name type="scientific">Mycolicibacillus koreensis</name>
    <dbReference type="NCBI Taxonomy" id="1069220"/>
    <lineage>
        <taxon>Bacteria</taxon>
        <taxon>Bacillati</taxon>
        <taxon>Actinomycetota</taxon>
        <taxon>Actinomycetes</taxon>
        <taxon>Mycobacteriales</taxon>
        <taxon>Mycobacteriaceae</taxon>
        <taxon>Mycolicibacillus</taxon>
    </lineage>
</organism>
<proteinExistence type="predicted"/>
<accession>A0A7I7SBD7</accession>
<dbReference type="PANTHER" id="PTHR43798">
    <property type="entry name" value="MONOACYLGLYCEROL LIPASE"/>
    <property type="match status" value="1"/>
</dbReference>
<sequence>MTWSGEYTQTRCERRVLASDGTGLSVTQWRGRQVDNTVVFLHGLCLNSSTWSDQIASTLAGFGPRTQVIAYDHRGHGDSDSASVSSYTVDRLASDLDDVLATLKVRGPVTLVGHSLGGMTALTYLSQPRRTEISGLVLVATTAGNLTSSGAGRLLTIPGIDLLASSFDRIPDVAARGFALPLCTLLRRLGSGASRRATLMATAAHALATSSPRTAAGFLPTLRDFDVTESLAHIEARTTILGGEFDALTPIEHSELLAQRIAGSTFHRLRCAGHMLPQLEPDTVAGAIADVAGLQEFAAA</sequence>
<reference evidence="2 3" key="1">
    <citation type="submission" date="2017-04" db="EMBL/GenBank/DDBJ databases">
        <title>The new phylogeny of genus Mycobacterium.</title>
        <authorList>
            <person name="Tortoli E."/>
            <person name="Trovato A."/>
            <person name="Cirillo D.M."/>
        </authorList>
    </citation>
    <scope>NUCLEOTIDE SEQUENCE [LARGE SCALE GENOMIC DNA]</scope>
    <source>
        <strain evidence="2 3">KCTC 19819</strain>
    </source>
</reference>
<dbReference type="GO" id="GO:0016787">
    <property type="term" value="F:hydrolase activity"/>
    <property type="evidence" value="ECO:0007669"/>
    <property type="project" value="UniProtKB-KW"/>
</dbReference>
<gene>
    <name evidence="2" type="ORF">B8W67_05325</name>
</gene>
<dbReference type="InterPro" id="IPR029058">
    <property type="entry name" value="AB_hydrolase_fold"/>
</dbReference>
<evidence type="ECO:0000313" key="3">
    <source>
        <dbReference type="Proteomes" id="UP000193577"/>
    </source>
</evidence>
<keyword evidence="3" id="KW-1185">Reference proteome</keyword>
<dbReference type="Gene3D" id="3.40.50.1820">
    <property type="entry name" value="alpha/beta hydrolase"/>
    <property type="match status" value="1"/>
</dbReference>
<dbReference type="EMBL" id="NCXO01000008">
    <property type="protein sequence ID" value="OSC34670.1"/>
    <property type="molecule type" value="Genomic_DNA"/>
</dbReference>
<dbReference type="PANTHER" id="PTHR43798:SF31">
    <property type="entry name" value="AB HYDROLASE SUPERFAMILY PROTEIN YCLE"/>
    <property type="match status" value="1"/>
</dbReference>
<dbReference type="InterPro" id="IPR050266">
    <property type="entry name" value="AB_hydrolase_sf"/>
</dbReference>
<dbReference type="GO" id="GO:0016020">
    <property type="term" value="C:membrane"/>
    <property type="evidence" value="ECO:0007669"/>
    <property type="project" value="TreeGrafter"/>
</dbReference>